<dbReference type="EMBL" id="CAWUPB010000994">
    <property type="protein sequence ID" value="CAK7335657.1"/>
    <property type="molecule type" value="Genomic_DNA"/>
</dbReference>
<reference evidence="2 3" key="1">
    <citation type="submission" date="2024-01" db="EMBL/GenBank/DDBJ databases">
        <authorList>
            <person name="Waweru B."/>
        </authorList>
    </citation>
    <scope>NUCLEOTIDE SEQUENCE [LARGE SCALE GENOMIC DNA]</scope>
</reference>
<protein>
    <submittedName>
        <fullName evidence="2">Uncharacterized protein</fullName>
    </submittedName>
</protein>
<dbReference type="Proteomes" id="UP001314170">
    <property type="component" value="Unassembled WGS sequence"/>
</dbReference>
<organism evidence="2 3">
    <name type="scientific">Dovyalis caffra</name>
    <dbReference type="NCBI Taxonomy" id="77055"/>
    <lineage>
        <taxon>Eukaryota</taxon>
        <taxon>Viridiplantae</taxon>
        <taxon>Streptophyta</taxon>
        <taxon>Embryophyta</taxon>
        <taxon>Tracheophyta</taxon>
        <taxon>Spermatophyta</taxon>
        <taxon>Magnoliopsida</taxon>
        <taxon>eudicotyledons</taxon>
        <taxon>Gunneridae</taxon>
        <taxon>Pentapetalae</taxon>
        <taxon>rosids</taxon>
        <taxon>fabids</taxon>
        <taxon>Malpighiales</taxon>
        <taxon>Salicaceae</taxon>
        <taxon>Flacourtieae</taxon>
        <taxon>Dovyalis</taxon>
    </lineage>
</organism>
<evidence type="ECO:0000256" key="1">
    <source>
        <dbReference type="SAM" id="MobiDB-lite"/>
    </source>
</evidence>
<name>A0AAV1RJ91_9ROSI</name>
<proteinExistence type="predicted"/>
<dbReference type="AlphaFoldDB" id="A0AAV1RJ91"/>
<comment type="caution">
    <text evidence="2">The sequence shown here is derived from an EMBL/GenBank/DDBJ whole genome shotgun (WGS) entry which is preliminary data.</text>
</comment>
<evidence type="ECO:0000313" key="2">
    <source>
        <dbReference type="EMBL" id="CAK7335657.1"/>
    </source>
</evidence>
<sequence>MHRVDRDEDGKEDDDEQRIWSPEGADSSKKLEGCFVRFSCQNCRKAKTTETKA</sequence>
<accession>A0AAV1RJ91</accession>
<evidence type="ECO:0000313" key="3">
    <source>
        <dbReference type="Proteomes" id="UP001314170"/>
    </source>
</evidence>
<feature type="region of interest" description="Disordered" evidence="1">
    <location>
        <begin position="1"/>
        <end position="27"/>
    </location>
</feature>
<gene>
    <name evidence="2" type="ORF">DCAF_LOCUS10656</name>
</gene>
<keyword evidence="3" id="KW-1185">Reference proteome</keyword>